<dbReference type="AlphaFoldDB" id="D2JAI2"/>
<sequence length="143" mass="16165">MENKSNGLVGYAIATFCIIFGFFWFMFGGGGWIWIGFPFLIFGLLGLLVELSEEGYKRYCYFTGGVGMIFLSLYFVDYEFFVLKFIFAILICGAMTCFVVGAIYAFRISNGKASFADTLFKVFDIAGAVYSAYLLFKEIVNFF</sequence>
<evidence type="ECO:0000313" key="2">
    <source>
        <dbReference type="EMBL" id="ACZ68831.1"/>
    </source>
</evidence>
<reference evidence="2" key="1">
    <citation type="submission" date="2009-08" db="EMBL/GenBank/DDBJ databases">
        <authorList>
            <person name="Gill J."/>
            <person name="Borman J."/>
            <person name="Shetty J."/>
            <person name="Hostetler J."/>
            <person name="Durkin S."/>
            <person name="Montgomery B."/>
        </authorList>
    </citation>
    <scope>NUCLEOTIDE SEQUENCE</scope>
    <source>
        <strain evidence="2">PM86</strain>
        <plasmid evidence="2">SAP076A</plasmid>
    </source>
</reference>
<keyword evidence="1" id="KW-0812">Transmembrane</keyword>
<organism evidence="2">
    <name type="scientific">Staphylococcus aureus</name>
    <dbReference type="NCBI Taxonomy" id="1280"/>
    <lineage>
        <taxon>Bacteria</taxon>
        <taxon>Bacillati</taxon>
        <taxon>Bacillota</taxon>
        <taxon>Bacilli</taxon>
        <taxon>Bacillales</taxon>
        <taxon>Staphylococcaceae</taxon>
        <taxon>Staphylococcus</taxon>
    </lineage>
</organism>
<protein>
    <submittedName>
        <fullName evidence="2">Uncharacterized protein</fullName>
    </submittedName>
</protein>
<feature type="transmembrane region" description="Helical" evidence="1">
    <location>
        <begin position="82"/>
        <end position="106"/>
    </location>
</feature>
<evidence type="ECO:0000256" key="1">
    <source>
        <dbReference type="SAM" id="Phobius"/>
    </source>
</evidence>
<geneLocation type="plasmid" evidence="2">
    <name>SAP076A</name>
</geneLocation>
<dbReference type="RefSeq" id="WP_012816684.1">
    <property type="nucleotide sequence ID" value="NZ_CFZM01000024.1"/>
</dbReference>
<name>D2JAI2_STAAU</name>
<feature type="transmembrane region" description="Helical" evidence="1">
    <location>
        <begin position="32"/>
        <end position="52"/>
    </location>
</feature>
<keyword evidence="2" id="KW-0614">Plasmid</keyword>
<keyword evidence="1" id="KW-0472">Membrane</keyword>
<proteinExistence type="predicted"/>
<reference evidence="2" key="2">
    <citation type="submission" date="2009-12" db="EMBL/GenBank/DDBJ databases">
        <authorList>
            <person name="Summers A.O."/>
            <person name="Shearer J."/>
            <person name="Wireman J."/>
        </authorList>
    </citation>
    <scope>NUCLEOTIDE SEQUENCE</scope>
    <source>
        <strain evidence="2">PM86</strain>
        <plasmid evidence="2">SAP076A</plasmid>
    </source>
</reference>
<gene>
    <name evidence="2" type="ORF">SAP076A_006</name>
</gene>
<feature type="transmembrane region" description="Helical" evidence="1">
    <location>
        <begin position="59"/>
        <end position="76"/>
    </location>
</feature>
<dbReference type="EMBL" id="GQ900427">
    <property type="protein sequence ID" value="ACZ68831.1"/>
    <property type="molecule type" value="Genomic_DNA"/>
</dbReference>
<feature type="transmembrane region" description="Helical" evidence="1">
    <location>
        <begin position="7"/>
        <end position="26"/>
    </location>
</feature>
<accession>D2JAI2</accession>
<keyword evidence="1" id="KW-1133">Transmembrane helix</keyword>